<dbReference type="InterPro" id="IPR013128">
    <property type="entry name" value="Peptidase_C1A"/>
</dbReference>
<accession>A0A6A4Y4E6</accession>
<feature type="region of interest" description="Disordered" evidence="3">
    <location>
        <begin position="366"/>
        <end position="394"/>
    </location>
</feature>
<evidence type="ECO:0000259" key="4">
    <source>
        <dbReference type="SMART" id="SM00645"/>
    </source>
</evidence>
<dbReference type="InterPro" id="IPR000668">
    <property type="entry name" value="Peptidase_C1A_C"/>
</dbReference>
<dbReference type="CDD" id="cd02248">
    <property type="entry name" value="Peptidase_C1A"/>
    <property type="match status" value="1"/>
</dbReference>
<feature type="compositionally biased region" description="Pro residues" evidence="3">
    <location>
        <begin position="380"/>
        <end position="390"/>
    </location>
</feature>
<evidence type="ECO:0000313" key="5">
    <source>
        <dbReference type="EMBL" id="KAF0691324.1"/>
    </source>
</evidence>
<organism evidence="5">
    <name type="scientific">Aphanomyces stellatus</name>
    <dbReference type="NCBI Taxonomy" id="120398"/>
    <lineage>
        <taxon>Eukaryota</taxon>
        <taxon>Sar</taxon>
        <taxon>Stramenopiles</taxon>
        <taxon>Oomycota</taxon>
        <taxon>Saprolegniomycetes</taxon>
        <taxon>Saprolegniales</taxon>
        <taxon>Verrucalvaceae</taxon>
        <taxon>Aphanomyces</taxon>
    </lineage>
</organism>
<dbReference type="InterPro" id="IPR038765">
    <property type="entry name" value="Papain-like_cys_pep_sf"/>
</dbReference>
<dbReference type="GO" id="GO:0008234">
    <property type="term" value="F:cysteine-type peptidase activity"/>
    <property type="evidence" value="ECO:0007669"/>
    <property type="project" value="InterPro"/>
</dbReference>
<dbReference type="SMART" id="SM00645">
    <property type="entry name" value="Pept_C1"/>
    <property type="match status" value="1"/>
</dbReference>
<dbReference type="OrthoDB" id="6275316at2759"/>
<dbReference type="SUPFAM" id="SSF54001">
    <property type="entry name" value="Cysteine proteinases"/>
    <property type="match status" value="1"/>
</dbReference>
<proteinExistence type="inferred from homology"/>
<dbReference type="Gene3D" id="3.90.70.10">
    <property type="entry name" value="Cysteine proteinases"/>
    <property type="match status" value="1"/>
</dbReference>
<protein>
    <recommendedName>
        <fullName evidence="4">Peptidase C1A papain C-terminal domain-containing protein</fullName>
    </recommendedName>
</protein>
<evidence type="ECO:0000256" key="3">
    <source>
        <dbReference type="SAM" id="MobiDB-lite"/>
    </source>
</evidence>
<reference evidence="5" key="1">
    <citation type="submission" date="2019-06" db="EMBL/GenBank/DDBJ databases">
        <title>Genomics analysis of Aphanomyces spp. identifies a new class of oomycete effector associated with host adaptation.</title>
        <authorList>
            <person name="Gaulin E."/>
        </authorList>
    </citation>
    <scope>NUCLEOTIDE SEQUENCE</scope>
    <source>
        <strain evidence="5">CBS 578.67</strain>
    </source>
</reference>
<evidence type="ECO:0000256" key="2">
    <source>
        <dbReference type="ARBA" id="ARBA00023145"/>
    </source>
</evidence>
<dbReference type="InterPro" id="IPR000169">
    <property type="entry name" value="Pept_cys_AS"/>
</dbReference>
<dbReference type="EMBL" id="VJMH01006154">
    <property type="protein sequence ID" value="KAF0691324.1"/>
    <property type="molecule type" value="Genomic_DNA"/>
</dbReference>
<name>A0A6A4Y4E6_9STRA</name>
<dbReference type="Pfam" id="PF00112">
    <property type="entry name" value="Peptidase_C1"/>
    <property type="match status" value="1"/>
</dbReference>
<evidence type="ECO:0000256" key="1">
    <source>
        <dbReference type="ARBA" id="ARBA00008455"/>
    </source>
</evidence>
<feature type="non-terminal residue" evidence="5">
    <location>
        <position position="1"/>
    </location>
</feature>
<gene>
    <name evidence="5" type="ORF">As57867_017352</name>
</gene>
<comment type="caution">
    <text evidence="5">The sequence shown here is derived from an EMBL/GenBank/DDBJ whole genome shotgun (WGS) entry which is preliminary data.</text>
</comment>
<dbReference type="AlphaFoldDB" id="A0A6A4Y4E6"/>
<sequence>SPDDLISLQPRLTQIAAWHHDVHIHFCISLELHTFPTTRPNKMKFIAFVLASATAASQSISTLSTKERADLMSDLAKWHSNFGATALKEGLLPHAQKTQDDLLQRLLDTKLAVAEASRTNPDAIFSWENKFALMNDAEFKQYVQVSFQSGNKSLRQAKDAPSAAGAVVAATVDWTTRCNPPVRDQGACGSCWAHAAVGVAEAAHCLATGELLSLSVQQVTSCSTEGGSQGCEGGFPWYAIDYVNQEGLCLDSDWPYAAQTGTCDGQCNKQHLQIGSSVRGNGESGLVNGLNNQPVSVVVEAGNSVWKNYQGGVVSQCPGAQSDHAVIAVAYDGQSYTIKNSWGTGWGESGYMRLARNTGSTGTCNVGEAPTWPQLSSNPNPTPSHGPTPVPSSTQPPSQCGDCDACLFSYFNQCYSDFSSSDCAYYGGVWCGH</sequence>
<dbReference type="PROSITE" id="PS00139">
    <property type="entry name" value="THIOL_PROTEASE_CYS"/>
    <property type="match status" value="1"/>
</dbReference>
<dbReference type="InterPro" id="IPR039417">
    <property type="entry name" value="Peptidase_C1A_papain-like"/>
</dbReference>
<comment type="similarity">
    <text evidence="1">Belongs to the peptidase C1 family.</text>
</comment>
<dbReference type="GO" id="GO:0006508">
    <property type="term" value="P:proteolysis"/>
    <property type="evidence" value="ECO:0007669"/>
    <property type="project" value="InterPro"/>
</dbReference>
<feature type="domain" description="Peptidase C1A papain C-terminal" evidence="4">
    <location>
        <begin position="168"/>
        <end position="374"/>
    </location>
</feature>
<dbReference type="PANTHER" id="PTHR12411">
    <property type="entry name" value="CYSTEINE PROTEASE FAMILY C1-RELATED"/>
    <property type="match status" value="1"/>
</dbReference>
<keyword evidence="2" id="KW-0865">Zymogen</keyword>